<proteinExistence type="predicted"/>
<organism evidence="3 4">
    <name type="scientific">Serinibacter arcticus</name>
    <dbReference type="NCBI Taxonomy" id="1655435"/>
    <lineage>
        <taxon>Bacteria</taxon>
        <taxon>Bacillati</taxon>
        <taxon>Actinomycetota</taxon>
        <taxon>Actinomycetes</taxon>
        <taxon>Micrococcales</taxon>
        <taxon>Beutenbergiaceae</taxon>
        <taxon>Serinibacter</taxon>
    </lineage>
</organism>
<dbReference type="RefSeq" id="WP_109230310.1">
    <property type="nucleotide sequence ID" value="NZ_PYHR01000002.1"/>
</dbReference>
<gene>
    <name evidence="3" type="ORF">C8046_16030</name>
</gene>
<keyword evidence="4" id="KW-1185">Reference proteome</keyword>
<evidence type="ECO:0000256" key="1">
    <source>
        <dbReference type="SAM" id="Phobius"/>
    </source>
</evidence>
<keyword evidence="1" id="KW-0472">Membrane</keyword>
<feature type="signal peptide" evidence="2">
    <location>
        <begin position="1"/>
        <end position="27"/>
    </location>
</feature>
<accession>A0A2U1ZY57</accession>
<name>A0A2U1ZY57_9MICO</name>
<evidence type="ECO:0000313" key="4">
    <source>
        <dbReference type="Proteomes" id="UP000245166"/>
    </source>
</evidence>
<sequence length="94" mass="9257">MARLLAPLGTATALVVGGLLLAAPATATPNDLVTTSDQAVVTTVTTSAPTVHVESSLAVVLAVGVVAGATGSAYLVRRSRSCGPDRTDRALVSG</sequence>
<feature type="transmembrane region" description="Helical" evidence="1">
    <location>
        <begin position="57"/>
        <end position="76"/>
    </location>
</feature>
<protein>
    <submittedName>
        <fullName evidence="3">Uncharacterized protein</fullName>
    </submittedName>
</protein>
<comment type="caution">
    <text evidence="3">The sequence shown here is derived from an EMBL/GenBank/DDBJ whole genome shotgun (WGS) entry which is preliminary data.</text>
</comment>
<dbReference type="AlphaFoldDB" id="A0A2U1ZY57"/>
<feature type="chain" id="PRO_5039169233" evidence="2">
    <location>
        <begin position="28"/>
        <end position="94"/>
    </location>
</feature>
<evidence type="ECO:0000256" key="2">
    <source>
        <dbReference type="SAM" id="SignalP"/>
    </source>
</evidence>
<keyword evidence="2" id="KW-0732">Signal</keyword>
<keyword evidence="1" id="KW-0812">Transmembrane</keyword>
<dbReference type="Proteomes" id="UP000245166">
    <property type="component" value="Unassembled WGS sequence"/>
</dbReference>
<keyword evidence="1" id="KW-1133">Transmembrane helix</keyword>
<reference evidence="3 4" key="1">
    <citation type="submission" date="2018-03" db="EMBL/GenBank/DDBJ databases">
        <title>Genome assembly of novel Miniimonas species PCH200.</title>
        <authorList>
            <person name="Thakur V."/>
            <person name="Kumar V."/>
            <person name="Singh D."/>
        </authorList>
    </citation>
    <scope>NUCLEOTIDE SEQUENCE [LARGE SCALE GENOMIC DNA]</scope>
    <source>
        <strain evidence="3 4">PCH200</strain>
    </source>
</reference>
<evidence type="ECO:0000313" key="3">
    <source>
        <dbReference type="EMBL" id="PWD51928.1"/>
    </source>
</evidence>
<dbReference type="EMBL" id="PYHR01000002">
    <property type="protein sequence ID" value="PWD51928.1"/>
    <property type="molecule type" value="Genomic_DNA"/>
</dbReference>